<dbReference type="GO" id="GO:0008202">
    <property type="term" value="P:steroid metabolic process"/>
    <property type="evidence" value="ECO:0007669"/>
    <property type="project" value="TreeGrafter"/>
</dbReference>
<dbReference type="InterPro" id="IPR002347">
    <property type="entry name" value="SDR_fam"/>
</dbReference>
<feature type="non-terminal residue" evidence="1">
    <location>
        <position position="1"/>
    </location>
</feature>
<dbReference type="EMBL" id="CAJPVJ010043832">
    <property type="protein sequence ID" value="CAG2182297.1"/>
    <property type="molecule type" value="Genomic_DNA"/>
</dbReference>
<dbReference type="PRINTS" id="PR00081">
    <property type="entry name" value="GDHRDH"/>
</dbReference>
<dbReference type="SUPFAM" id="SSF51735">
    <property type="entry name" value="NAD(P)-binding Rossmann-fold domains"/>
    <property type="match status" value="1"/>
</dbReference>
<reference evidence="1" key="1">
    <citation type="submission" date="2020-11" db="EMBL/GenBank/DDBJ databases">
        <authorList>
            <person name="Tran Van P."/>
        </authorList>
    </citation>
    <scope>NUCLEOTIDE SEQUENCE</scope>
</reference>
<dbReference type="AlphaFoldDB" id="A0A7R9MSB1"/>
<dbReference type="PANTHER" id="PTHR43313:SF36">
    <property type="entry name" value="D-BETA-HYDROXYBUTYRATE DEHYDROGENASE, MITOCHONDRIAL"/>
    <property type="match status" value="1"/>
</dbReference>
<keyword evidence="2" id="KW-1185">Reference proteome</keyword>
<dbReference type="Gene3D" id="3.40.50.720">
    <property type="entry name" value="NAD(P)-binding Rossmann-like Domain"/>
    <property type="match status" value="1"/>
</dbReference>
<dbReference type="EMBL" id="OC958657">
    <property type="protein sequence ID" value="CAD7665160.1"/>
    <property type="molecule type" value="Genomic_DNA"/>
</dbReference>
<dbReference type="Pfam" id="PF00106">
    <property type="entry name" value="adh_short"/>
    <property type="match status" value="1"/>
</dbReference>
<dbReference type="GO" id="GO:0016491">
    <property type="term" value="F:oxidoreductase activity"/>
    <property type="evidence" value="ECO:0007669"/>
    <property type="project" value="TreeGrafter"/>
</dbReference>
<name>A0A7R9MSB1_9ACAR</name>
<gene>
    <name evidence="1" type="ORF">ONB1V03_LOCUS21718</name>
</gene>
<sequence length="193" mass="22020">MSWFGTKYVRKFINNKEYLPSLKKAVLITGTDKDLGHDVAVKLNDQGYRVYATVMDHKSPAAEKLVNDSRFVSLMNIKEMDVTNETEVNKVAKEVTEELEANGEQLWAVINAAEVQEFGHFDWSQFELYEKIFDVNTFGTVRVVRAFLPLLRQSKGRIVNIESIAGRLTLPKLTAYCMTKHANLAFADALRRE</sequence>
<dbReference type="PANTHER" id="PTHR43313">
    <property type="entry name" value="SHORT-CHAIN DEHYDROGENASE/REDUCTASE FAMILY 9C"/>
    <property type="match status" value="1"/>
</dbReference>
<protein>
    <recommendedName>
        <fullName evidence="3">Short-chain dehydrogenase</fullName>
    </recommendedName>
</protein>
<dbReference type="InterPro" id="IPR036291">
    <property type="entry name" value="NAD(P)-bd_dom_sf"/>
</dbReference>
<evidence type="ECO:0000313" key="1">
    <source>
        <dbReference type="EMBL" id="CAD7665160.1"/>
    </source>
</evidence>
<proteinExistence type="predicted"/>
<evidence type="ECO:0000313" key="2">
    <source>
        <dbReference type="Proteomes" id="UP000728032"/>
    </source>
</evidence>
<accession>A0A7R9MSB1</accession>
<dbReference type="Proteomes" id="UP000728032">
    <property type="component" value="Unassembled WGS sequence"/>
</dbReference>
<dbReference type="OrthoDB" id="6422490at2759"/>
<organism evidence="1">
    <name type="scientific">Oppiella nova</name>
    <dbReference type="NCBI Taxonomy" id="334625"/>
    <lineage>
        <taxon>Eukaryota</taxon>
        <taxon>Metazoa</taxon>
        <taxon>Ecdysozoa</taxon>
        <taxon>Arthropoda</taxon>
        <taxon>Chelicerata</taxon>
        <taxon>Arachnida</taxon>
        <taxon>Acari</taxon>
        <taxon>Acariformes</taxon>
        <taxon>Sarcoptiformes</taxon>
        <taxon>Oribatida</taxon>
        <taxon>Brachypylina</taxon>
        <taxon>Oppioidea</taxon>
        <taxon>Oppiidae</taxon>
        <taxon>Oppiella</taxon>
    </lineage>
</organism>
<evidence type="ECO:0008006" key="3">
    <source>
        <dbReference type="Google" id="ProtNLM"/>
    </source>
</evidence>